<sequence length="90" mass="10767">MRIQFIKNVHFTKLVKINGRNVKEFNFRKMRNGEAELFSVDVSDDRGNRIMFQMEKEGNIWHITNDGLPSWIMDNEIKLNELIEEELKNL</sequence>
<dbReference type="EMBL" id="CP042435">
    <property type="protein sequence ID" value="QEC69900.1"/>
    <property type="molecule type" value="Genomic_DNA"/>
</dbReference>
<evidence type="ECO:0000313" key="1">
    <source>
        <dbReference type="EMBL" id="QEC69900.1"/>
    </source>
</evidence>
<gene>
    <name evidence="1" type="ORF">FRZ67_22335</name>
</gene>
<dbReference type="AlphaFoldDB" id="A0A5B8VEQ3"/>
<accession>A0A5B8VEQ3</accession>
<keyword evidence="2" id="KW-1185">Reference proteome</keyword>
<dbReference type="RefSeq" id="WP_147192776.1">
    <property type="nucleotide sequence ID" value="NZ_CP042435.1"/>
</dbReference>
<dbReference type="Proteomes" id="UP000321533">
    <property type="component" value="Chromosome"/>
</dbReference>
<reference evidence="1 2" key="1">
    <citation type="journal article" date="2016" name="Int. J. Syst. Evol. Microbiol.">
        <title>Panacibacter ginsenosidivorans gen. nov., sp. nov., with ginsenoside converting activity isolated from soil of a ginseng field.</title>
        <authorList>
            <person name="Siddiqi M.Z."/>
            <person name="Muhammad Shafi S."/>
            <person name="Choi K.D."/>
            <person name="Im W.T."/>
        </authorList>
    </citation>
    <scope>NUCLEOTIDE SEQUENCE [LARGE SCALE GENOMIC DNA]</scope>
    <source>
        <strain evidence="1 2">Gsoil1550</strain>
    </source>
</reference>
<dbReference type="OrthoDB" id="673593at2"/>
<organism evidence="1 2">
    <name type="scientific">Panacibacter ginsenosidivorans</name>
    <dbReference type="NCBI Taxonomy" id="1813871"/>
    <lineage>
        <taxon>Bacteria</taxon>
        <taxon>Pseudomonadati</taxon>
        <taxon>Bacteroidota</taxon>
        <taxon>Chitinophagia</taxon>
        <taxon>Chitinophagales</taxon>
        <taxon>Chitinophagaceae</taxon>
        <taxon>Panacibacter</taxon>
    </lineage>
</organism>
<name>A0A5B8VEQ3_9BACT</name>
<evidence type="ECO:0000313" key="2">
    <source>
        <dbReference type="Proteomes" id="UP000321533"/>
    </source>
</evidence>
<protein>
    <submittedName>
        <fullName evidence="1">Uncharacterized protein</fullName>
    </submittedName>
</protein>
<dbReference type="KEGG" id="pgin:FRZ67_22335"/>
<proteinExistence type="predicted"/>